<dbReference type="EMBL" id="CP142732">
    <property type="protein sequence ID" value="WUR03972.1"/>
    <property type="molecule type" value="Genomic_DNA"/>
</dbReference>
<dbReference type="GeneID" id="90541797"/>
<evidence type="ECO:0000313" key="3">
    <source>
        <dbReference type="Proteomes" id="UP001334084"/>
    </source>
</evidence>
<evidence type="ECO:0000313" key="2">
    <source>
        <dbReference type="EMBL" id="WUR03972.1"/>
    </source>
</evidence>
<name>A0AAX4JDA1_9MICR</name>
<evidence type="ECO:0000256" key="1">
    <source>
        <dbReference type="SAM" id="Coils"/>
    </source>
</evidence>
<proteinExistence type="predicted"/>
<dbReference type="AlphaFoldDB" id="A0AAX4JDA1"/>
<organism evidence="2 3">
    <name type="scientific">Vairimorpha necatrix</name>
    <dbReference type="NCBI Taxonomy" id="6039"/>
    <lineage>
        <taxon>Eukaryota</taxon>
        <taxon>Fungi</taxon>
        <taxon>Fungi incertae sedis</taxon>
        <taxon>Microsporidia</taxon>
        <taxon>Nosematidae</taxon>
        <taxon>Vairimorpha</taxon>
    </lineage>
</organism>
<gene>
    <name evidence="2" type="ORF">VNE69_07041</name>
</gene>
<accession>A0AAX4JDA1</accession>
<dbReference type="KEGG" id="vnx:VNE69_07041"/>
<feature type="coiled-coil region" evidence="1">
    <location>
        <begin position="29"/>
        <end position="63"/>
    </location>
</feature>
<dbReference type="Proteomes" id="UP001334084">
    <property type="component" value="Chromosome 7"/>
</dbReference>
<dbReference type="RefSeq" id="XP_065330117.1">
    <property type="nucleotide sequence ID" value="XM_065474045.1"/>
</dbReference>
<reference evidence="2" key="1">
    <citation type="journal article" date="2024" name="BMC Genomics">
        <title>Functional annotation of a divergent genome using sequence and structure-based similarity.</title>
        <authorList>
            <person name="Svedberg D."/>
            <person name="Winiger R.R."/>
            <person name="Berg A."/>
            <person name="Sharma H."/>
            <person name="Tellgren-Roth C."/>
            <person name="Debrunner-Vossbrinck B.A."/>
            <person name="Vossbrinck C.R."/>
            <person name="Barandun J."/>
        </authorList>
    </citation>
    <scope>NUCLEOTIDE SEQUENCE</scope>
    <source>
        <strain evidence="2">Illinois isolate</strain>
    </source>
</reference>
<keyword evidence="1" id="KW-0175">Coiled coil</keyword>
<protein>
    <submittedName>
        <fullName evidence="2">Uncharacterized protein</fullName>
    </submittedName>
</protein>
<sequence length="161" mass="19496">MTLTEDDISGKAIELKQKLELDIKKTVISTDIQKQKNKLKKSLKKYKSKNNKFEEELVEKYDKELIEHFIEQFGREAEEKFEREIRENIHKYKRQKINELKELLLLNLESELTRGFRNVEYDDKISEIRRQWTGNDFIKYFCEEDSAVDLHNKMVEVLKKH</sequence>
<keyword evidence="3" id="KW-1185">Reference proteome</keyword>